<evidence type="ECO:0000256" key="1">
    <source>
        <dbReference type="SAM" id="MobiDB-lite"/>
    </source>
</evidence>
<protein>
    <submittedName>
        <fullName evidence="2">Uncharacterized protein</fullName>
    </submittedName>
</protein>
<dbReference type="EMBL" id="JARIHO010000070">
    <property type="protein sequence ID" value="KAJ7312706.1"/>
    <property type="molecule type" value="Genomic_DNA"/>
</dbReference>
<evidence type="ECO:0000313" key="3">
    <source>
        <dbReference type="Proteomes" id="UP001218218"/>
    </source>
</evidence>
<feature type="compositionally biased region" description="Low complexity" evidence="1">
    <location>
        <begin position="176"/>
        <end position="186"/>
    </location>
</feature>
<keyword evidence="3" id="KW-1185">Reference proteome</keyword>
<accession>A0AAD7ED32</accession>
<reference evidence="2" key="1">
    <citation type="submission" date="2023-03" db="EMBL/GenBank/DDBJ databases">
        <title>Massive genome expansion in bonnet fungi (Mycena s.s.) driven by repeated elements and novel gene families across ecological guilds.</title>
        <authorList>
            <consortium name="Lawrence Berkeley National Laboratory"/>
            <person name="Harder C.B."/>
            <person name="Miyauchi S."/>
            <person name="Viragh M."/>
            <person name="Kuo A."/>
            <person name="Thoen E."/>
            <person name="Andreopoulos B."/>
            <person name="Lu D."/>
            <person name="Skrede I."/>
            <person name="Drula E."/>
            <person name="Henrissat B."/>
            <person name="Morin E."/>
            <person name="Kohler A."/>
            <person name="Barry K."/>
            <person name="LaButti K."/>
            <person name="Morin E."/>
            <person name="Salamov A."/>
            <person name="Lipzen A."/>
            <person name="Mereny Z."/>
            <person name="Hegedus B."/>
            <person name="Baldrian P."/>
            <person name="Stursova M."/>
            <person name="Weitz H."/>
            <person name="Taylor A."/>
            <person name="Grigoriev I.V."/>
            <person name="Nagy L.G."/>
            <person name="Martin F."/>
            <person name="Kauserud H."/>
        </authorList>
    </citation>
    <scope>NUCLEOTIDE SEQUENCE</scope>
    <source>
        <strain evidence="2">CBHHK002</strain>
    </source>
</reference>
<feature type="region of interest" description="Disordered" evidence="1">
    <location>
        <begin position="155"/>
        <end position="238"/>
    </location>
</feature>
<sequence>MYGGGQVTLGSEQTREILARRAGGSSCPKMSGIRTAYLLVGLAPARVTATAKIRSGLIPPEQSNGRGPRFRRQNLDTNGIFIGGPEPKLDVRCKLRYSSSLGTAGSEFSSVRIPAVKARQFAFLCSLTTTTFVHHYVGAGARAGWGARERVGCERGEKRGVARDSSKGTSVNDGQSGASASGSKSGATRRQKTQGVVPRRSPRAKWRNDIVDARDEEHGVEVHSPLQVPPRLRTRRAS</sequence>
<proteinExistence type="predicted"/>
<feature type="compositionally biased region" description="Basic and acidic residues" evidence="1">
    <location>
        <begin position="155"/>
        <end position="166"/>
    </location>
</feature>
<feature type="compositionally biased region" description="Basic and acidic residues" evidence="1">
    <location>
        <begin position="206"/>
        <end position="221"/>
    </location>
</feature>
<name>A0AAD7ED32_9AGAR</name>
<dbReference type="Proteomes" id="UP001218218">
    <property type="component" value="Unassembled WGS sequence"/>
</dbReference>
<gene>
    <name evidence="2" type="ORF">DFH08DRAFT_821870</name>
</gene>
<dbReference type="AlphaFoldDB" id="A0AAD7ED32"/>
<comment type="caution">
    <text evidence="2">The sequence shown here is derived from an EMBL/GenBank/DDBJ whole genome shotgun (WGS) entry which is preliminary data.</text>
</comment>
<evidence type="ECO:0000313" key="2">
    <source>
        <dbReference type="EMBL" id="KAJ7312706.1"/>
    </source>
</evidence>
<organism evidence="2 3">
    <name type="scientific">Mycena albidolilacea</name>
    <dbReference type="NCBI Taxonomy" id="1033008"/>
    <lineage>
        <taxon>Eukaryota</taxon>
        <taxon>Fungi</taxon>
        <taxon>Dikarya</taxon>
        <taxon>Basidiomycota</taxon>
        <taxon>Agaricomycotina</taxon>
        <taxon>Agaricomycetes</taxon>
        <taxon>Agaricomycetidae</taxon>
        <taxon>Agaricales</taxon>
        <taxon>Marasmiineae</taxon>
        <taxon>Mycenaceae</taxon>
        <taxon>Mycena</taxon>
    </lineage>
</organism>